<evidence type="ECO:0000256" key="1">
    <source>
        <dbReference type="SAM" id="MobiDB-lite"/>
    </source>
</evidence>
<accession>A0ABS9NQ51</accession>
<dbReference type="RefSeq" id="WP_238748488.1">
    <property type="nucleotide sequence ID" value="NZ_JAKOOW010000037.1"/>
</dbReference>
<dbReference type="Proteomes" id="UP001298424">
    <property type="component" value="Unassembled WGS sequence"/>
</dbReference>
<dbReference type="EMBL" id="JAKOOW010000037">
    <property type="protein sequence ID" value="MCG6504931.1"/>
    <property type="molecule type" value="Genomic_DNA"/>
</dbReference>
<evidence type="ECO:0000313" key="4">
    <source>
        <dbReference type="Proteomes" id="UP001298424"/>
    </source>
</evidence>
<keyword evidence="2" id="KW-0472">Membrane</keyword>
<organism evidence="3 4">
    <name type="scientific">Kingella pumchi</name>
    <dbReference type="NCBI Taxonomy" id="2779506"/>
    <lineage>
        <taxon>Bacteria</taxon>
        <taxon>Pseudomonadati</taxon>
        <taxon>Pseudomonadota</taxon>
        <taxon>Betaproteobacteria</taxon>
        <taxon>Neisseriales</taxon>
        <taxon>Neisseriaceae</taxon>
        <taxon>Kingella</taxon>
    </lineage>
</organism>
<feature type="region of interest" description="Disordered" evidence="1">
    <location>
        <begin position="50"/>
        <end position="83"/>
    </location>
</feature>
<keyword evidence="4" id="KW-1185">Reference proteome</keyword>
<feature type="transmembrane region" description="Helical" evidence="2">
    <location>
        <begin position="12"/>
        <end position="31"/>
    </location>
</feature>
<gene>
    <name evidence="3" type="ORF">MB824_10540</name>
</gene>
<keyword evidence="2" id="KW-0812">Transmembrane</keyword>
<proteinExistence type="predicted"/>
<feature type="compositionally biased region" description="Low complexity" evidence="1">
    <location>
        <begin position="61"/>
        <end position="83"/>
    </location>
</feature>
<keyword evidence="2" id="KW-1133">Transmembrane helix</keyword>
<protein>
    <submittedName>
        <fullName evidence="3">Pilin</fullName>
    </submittedName>
</protein>
<name>A0ABS9NQ51_9NEIS</name>
<comment type="caution">
    <text evidence="3">The sequence shown here is derived from an EMBL/GenBank/DDBJ whole genome shotgun (WGS) entry which is preliminary data.</text>
</comment>
<reference evidence="3 4" key="1">
    <citation type="submission" date="2022-02" db="EMBL/GenBank/DDBJ databases">
        <title>Genome sequence data of Kingella unionensis sp. nov. strain CICC 24913 (CCUG 75125).</title>
        <authorList>
            <person name="Xiao M."/>
        </authorList>
    </citation>
    <scope>NUCLEOTIDE SEQUENCE [LARGE SCALE GENOMIC DNA]</scope>
    <source>
        <strain evidence="3 4">CICC 24913</strain>
    </source>
</reference>
<sequence>MPRQQTPVKTWIIAVLAVLVIGQAGYFLFVLPEQERSHIAEIEQQVQQQSAVPPLAREASDPPQSSQSTASAAVSAPAPADAQASVEQLRQQQQLRDGIGFSHVLRTEIAVFLAEHGRLPADIGELAIDGLTPPPAVAKAEISAGGRIVLHFAADGLKGSVSLIPDVDVPSGAIFGWNCITPDFPFIAKAAPECRYFPR</sequence>
<evidence type="ECO:0000256" key="2">
    <source>
        <dbReference type="SAM" id="Phobius"/>
    </source>
</evidence>
<evidence type="ECO:0000313" key="3">
    <source>
        <dbReference type="EMBL" id="MCG6504931.1"/>
    </source>
</evidence>